<evidence type="ECO:0000256" key="3">
    <source>
        <dbReference type="ARBA" id="ARBA00022679"/>
    </source>
</evidence>
<gene>
    <name evidence="5" type="ORF">CEN50_23040</name>
</gene>
<evidence type="ECO:0000313" key="6">
    <source>
        <dbReference type="Proteomes" id="UP000235025"/>
    </source>
</evidence>
<dbReference type="AlphaFoldDB" id="A0A2N6KAC3"/>
<evidence type="ECO:0000256" key="1">
    <source>
        <dbReference type="ARBA" id="ARBA00008361"/>
    </source>
</evidence>
<keyword evidence="5" id="KW-0830">Ubiquinone</keyword>
<sequence length="273" mass="31280">MSFDFSTASDSITNPLSYFSDRGEDYEKYRPIYPTSAIDKILSDLGYSSQIIAADVGAGTGIGARLLADRGIKVVAIEPNEDMRKAATSHENVEFLLGTAEQIPLENASVDLVTSFQAFHWFDFDKSLKEFRRILKPSGRLALTWSFWDQDDLVSKEYTRLVFEASKDREHQSQSGMQLKTWFKNIRYQLFWQGLWLPYFTNLQRHAFLSNQSLDFPGLIGLARSQGFTPSEGKGLEKLMSDLAVFHQRFCDRQGSVRLIYRTRLYTAISNHR</sequence>
<dbReference type="Gene3D" id="3.40.50.150">
    <property type="entry name" value="Vaccinia Virus protein VP39"/>
    <property type="match status" value="1"/>
</dbReference>
<dbReference type="Pfam" id="PF08241">
    <property type="entry name" value="Methyltransf_11"/>
    <property type="match status" value="1"/>
</dbReference>
<dbReference type="GO" id="GO:0032259">
    <property type="term" value="P:methylation"/>
    <property type="evidence" value="ECO:0007669"/>
    <property type="project" value="UniProtKB-KW"/>
</dbReference>
<dbReference type="InterPro" id="IPR051052">
    <property type="entry name" value="Diverse_substrate_MTase"/>
</dbReference>
<dbReference type="CDD" id="cd02440">
    <property type="entry name" value="AdoMet_MTases"/>
    <property type="match status" value="1"/>
</dbReference>
<dbReference type="PANTHER" id="PTHR44942">
    <property type="entry name" value="METHYLTRANSF_11 DOMAIN-CONTAINING PROTEIN"/>
    <property type="match status" value="1"/>
</dbReference>
<protein>
    <submittedName>
        <fullName evidence="5">Ubiquinone/menaquinone biosynthesis protein</fullName>
    </submittedName>
</protein>
<keyword evidence="3" id="KW-0808">Transferase</keyword>
<dbReference type="Proteomes" id="UP000235025">
    <property type="component" value="Unassembled WGS sequence"/>
</dbReference>
<comment type="caution">
    <text evidence="5">The sequence shown here is derived from an EMBL/GenBank/DDBJ whole genome shotgun (WGS) entry which is preliminary data.</text>
</comment>
<accession>A0A2N6KAC3</accession>
<feature type="domain" description="Methyltransferase type 11" evidence="4">
    <location>
        <begin position="55"/>
        <end position="142"/>
    </location>
</feature>
<name>A0A2N6KAC3_9CYAN</name>
<dbReference type="EMBL" id="NMQA01000330">
    <property type="protein sequence ID" value="PLZ95225.1"/>
    <property type="molecule type" value="Genomic_DNA"/>
</dbReference>
<dbReference type="SUPFAM" id="SSF53335">
    <property type="entry name" value="S-adenosyl-L-methionine-dependent methyltransferases"/>
    <property type="match status" value="1"/>
</dbReference>
<reference evidence="5 6" key="1">
    <citation type="submission" date="2017-07" db="EMBL/GenBank/DDBJ databases">
        <title>Genomes of Fischerella (Mastigocladus) sp. strains.</title>
        <authorList>
            <person name="Miller S.R."/>
        </authorList>
    </citation>
    <scope>NUCLEOTIDE SEQUENCE [LARGE SCALE GENOMIC DNA]</scope>
    <source>
        <strain evidence="5 6">CCMEE 5268</strain>
    </source>
</reference>
<evidence type="ECO:0000313" key="5">
    <source>
        <dbReference type="EMBL" id="PLZ95225.1"/>
    </source>
</evidence>
<proteinExistence type="inferred from homology"/>
<dbReference type="InterPro" id="IPR029063">
    <property type="entry name" value="SAM-dependent_MTases_sf"/>
</dbReference>
<dbReference type="PANTHER" id="PTHR44942:SF4">
    <property type="entry name" value="METHYLTRANSFERASE TYPE 11 DOMAIN-CONTAINING PROTEIN"/>
    <property type="match status" value="1"/>
</dbReference>
<evidence type="ECO:0000256" key="2">
    <source>
        <dbReference type="ARBA" id="ARBA00022603"/>
    </source>
</evidence>
<dbReference type="GO" id="GO:0008757">
    <property type="term" value="F:S-adenosylmethionine-dependent methyltransferase activity"/>
    <property type="evidence" value="ECO:0007669"/>
    <property type="project" value="InterPro"/>
</dbReference>
<evidence type="ECO:0000259" key="4">
    <source>
        <dbReference type="Pfam" id="PF08241"/>
    </source>
</evidence>
<keyword evidence="2" id="KW-0489">Methyltransferase</keyword>
<dbReference type="InterPro" id="IPR013216">
    <property type="entry name" value="Methyltransf_11"/>
</dbReference>
<organism evidence="5 6">
    <name type="scientific">Fischerella thermalis CCMEE 5268</name>
    <dbReference type="NCBI Taxonomy" id="2019662"/>
    <lineage>
        <taxon>Bacteria</taxon>
        <taxon>Bacillati</taxon>
        <taxon>Cyanobacteriota</taxon>
        <taxon>Cyanophyceae</taxon>
        <taxon>Nostocales</taxon>
        <taxon>Hapalosiphonaceae</taxon>
        <taxon>Fischerella</taxon>
    </lineage>
</organism>
<comment type="similarity">
    <text evidence="1">Belongs to the methyltransferase superfamily.</text>
</comment>
<dbReference type="RefSeq" id="WP_102174934.1">
    <property type="nucleotide sequence ID" value="NZ_NMQA01000330.1"/>
</dbReference>